<keyword evidence="9" id="KW-0812">Transmembrane</keyword>
<gene>
    <name evidence="11" type="ORF">Ani05nite_07120</name>
</gene>
<sequence>MAQRLTAATSVMLILLLGWVAGTRLSSVSDGTVVQVSNAVWQQRRIPVGFELCSCNDLRAGDEVLAVAGPDGGPSVYSVVRDGVRRDVTVRQGTLSWATLAGTLWSPLLTVVLMLVVGWFVFAHRPADPAARTLLLAASLFGLGTTSWLLGDTVLRLATRGPRPGTVLGEAALALAWAAAAHFAVVLPGSALRVRTGVVAALYALPFVLHGLYLAVVLPPAEGRLEVAGRLAQISLVPSVVMPVVAAGLMLVGYLMTGDPEARRRLRWVLVSFLVSAVLLLSLWAVPMLSGDPVLHVTLLPTAMLPPVVALAAAILRYRLFDIEIILRRSLLYGGLTACVLAIYLSAGVVFGNLVGAGPGLAAVLATCLVAFAVQPIRDRLQTRIGRLIYGERDNPYSLVARLGRVDVAVEPREALTEVARDLAGALRLAHVEIALSTGPGRATVRAGWGTPGGPTRVIPLRRGPAPVGRLLLGVGRAQEPFGPADRRLLDALTRHIGGIAAVVLLNADLREARHALVLAREEERRRIAHALHGGLEAALAAQIGDLERARAVIATDPARAVAQLDATTVSTRQLIGDIRALVAGLRPPALDQLGLVEAIRERVQRLREGAGTATPGFDVVTENKLGALPAAVEVAAFWITVEAARHARHEHPPSRSRAVLARRGDLYVEVSNRDGFRAGPGLTDATHRAEELGGTAHTTATAIRARLPIREGRNGEK</sequence>
<keyword evidence="7" id="KW-0067">ATP-binding</keyword>
<feature type="transmembrane region" description="Helical" evidence="9">
    <location>
        <begin position="104"/>
        <end position="122"/>
    </location>
</feature>
<evidence type="ECO:0000256" key="8">
    <source>
        <dbReference type="ARBA" id="ARBA00023012"/>
    </source>
</evidence>
<evidence type="ECO:0000256" key="9">
    <source>
        <dbReference type="SAM" id="Phobius"/>
    </source>
</evidence>
<evidence type="ECO:0000313" key="12">
    <source>
        <dbReference type="Proteomes" id="UP000647172"/>
    </source>
</evidence>
<feature type="transmembrane region" description="Helical" evidence="9">
    <location>
        <begin position="357"/>
        <end position="377"/>
    </location>
</feature>
<evidence type="ECO:0000256" key="1">
    <source>
        <dbReference type="ARBA" id="ARBA00000085"/>
    </source>
</evidence>
<evidence type="ECO:0000256" key="6">
    <source>
        <dbReference type="ARBA" id="ARBA00022777"/>
    </source>
</evidence>
<dbReference type="Gene3D" id="1.20.5.1930">
    <property type="match status" value="1"/>
</dbReference>
<feature type="transmembrane region" description="Helical" evidence="9">
    <location>
        <begin position="268"/>
        <end position="286"/>
    </location>
</feature>
<evidence type="ECO:0000259" key="10">
    <source>
        <dbReference type="Pfam" id="PF07730"/>
    </source>
</evidence>
<proteinExistence type="predicted"/>
<comment type="catalytic activity">
    <reaction evidence="1">
        <text>ATP + protein L-histidine = ADP + protein N-phospho-L-histidine.</text>
        <dbReference type="EC" id="2.7.13.3"/>
    </reaction>
</comment>
<keyword evidence="12" id="KW-1185">Reference proteome</keyword>
<keyword evidence="9" id="KW-1133">Transmembrane helix</keyword>
<dbReference type="InterPro" id="IPR050482">
    <property type="entry name" value="Sensor_HK_TwoCompSys"/>
</dbReference>
<dbReference type="GO" id="GO:0046983">
    <property type="term" value="F:protein dimerization activity"/>
    <property type="evidence" value="ECO:0007669"/>
    <property type="project" value="InterPro"/>
</dbReference>
<dbReference type="PANTHER" id="PTHR24421:SF10">
    <property type="entry name" value="NITRATE_NITRITE SENSOR PROTEIN NARQ"/>
    <property type="match status" value="1"/>
</dbReference>
<evidence type="ECO:0000256" key="2">
    <source>
        <dbReference type="ARBA" id="ARBA00012438"/>
    </source>
</evidence>
<feature type="transmembrane region" description="Helical" evidence="9">
    <location>
        <begin position="134"/>
        <end position="151"/>
    </location>
</feature>
<feature type="transmembrane region" description="Helical" evidence="9">
    <location>
        <begin position="198"/>
        <end position="216"/>
    </location>
</feature>
<name>A0A919MM93_9ACTN</name>
<keyword evidence="9" id="KW-0472">Membrane</keyword>
<protein>
    <recommendedName>
        <fullName evidence="2">histidine kinase</fullName>
        <ecNumber evidence="2">2.7.13.3</ecNumber>
    </recommendedName>
</protein>
<organism evidence="11 12">
    <name type="scientific">Actinoplanes nipponensis</name>
    <dbReference type="NCBI Taxonomy" id="135950"/>
    <lineage>
        <taxon>Bacteria</taxon>
        <taxon>Bacillati</taxon>
        <taxon>Actinomycetota</taxon>
        <taxon>Actinomycetes</taxon>
        <taxon>Micromonosporales</taxon>
        <taxon>Micromonosporaceae</taxon>
        <taxon>Actinoplanes</taxon>
    </lineage>
</organism>
<dbReference type="PANTHER" id="PTHR24421">
    <property type="entry name" value="NITRATE/NITRITE SENSOR PROTEIN NARX-RELATED"/>
    <property type="match status" value="1"/>
</dbReference>
<keyword evidence="5" id="KW-0547">Nucleotide-binding</keyword>
<dbReference type="GO" id="GO:0016020">
    <property type="term" value="C:membrane"/>
    <property type="evidence" value="ECO:0007669"/>
    <property type="project" value="InterPro"/>
</dbReference>
<evidence type="ECO:0000256" key="7">
    <source>
        <dbReference type="ARBA" id="ARBA00022840"/>
    </source>
</evidence>
<dbReference type="EMBL" id="BOMQ01000008">
    <property type="protein sequence ID" value="GIE47178.1"/>
    <property type="molecule type" value="Genomic_DNA"/>
</dbReference>
<evidence type="ECO:0000256" key="4">
    <source>
        <dbReference type="ARBA" id="ARBA00022679"/>
    </source>
</evidence>
<keyword evidence="3" id="KW-0597">Phosphoprotein</keyword>
<feature type="transmembrane region" description="Helical" evidence="9">
    <location>
        <begin position="298"/>
        <end position="318"/>
    </location>
</feature>
<dbReference type="Proteomes" id="UP000647172">
    <property type="component" value="Unassembled WGS sequence"/>
</dbReference>
<dbReference type="RefSeq" id="WP_203764564.1">
    <property type="nucleotide sequence ID" value="NZ_BOMQ01000008.1"/>
</dbReference>
<dbReference type="EC" id="2.7.13.3" evidence="2"/>
<dbReference type="InterPro" id="IPR036890">
    <property type="entry name" value="HATPase_C_sf"/>
</dbReference>
<keyword evidence="4" id="KW-0808">Transferase</keyword>
<keyword evidence="6" id="KW-0418">Kinase</keyword>
<accession>A0A919MM93</accession>
<dbReference type="GO" id="GO:0005524">
    <property type="term" value="F:ATP binding"/>
    <property type="evidence" value="ECO:0007669"/>
    <property type="project" value="UniProtKB-KW"/>
</dbReference>
<dbReference type="InterPro" id="IPR011712">
    <property type="entry name" value="Sig_transdc_His_kin_sub3_dim/P"/>
</dbReference>
<feature type="transmembrane region" description="Helical" evidence="9">
    <location>
        <begin position="171"/>
        <end position="191"/>
    </location>
</feature>
<reference evidence="11" key="1">
    <citation type="submission" date="2021-01" db="EMBL/GenBank/DDBJ databases">
        <title>Whole genome shotgun sequence of Actinoplanes nipponensis NBRC 14063.</title>
        <authorList>
            <person name="Komaki H."/>
            <person name="Tamura T."/>
        </authorList>
    </citation>
    <scope>NUCLEOTIDE SEQUENCE</scope>
    <source>
        <strain evidence="11">NBRC 14063</strain>
    </source>
</reference>
<dbReference type="GO" id="GO:0000155">
    <property type="term" value="F:phosphorelay sensor kinase activity"/>
    <property type="evidence" value="ECO:0007669"/>
    <property type="project" value="InterPro"/>
</dbReference>
<comment type="caution">
    <text evidence="11">The sequence shown here is derived from an EMBL/GenBank/DDBJ whole genome shotgun (WGS) entry which is preliminary data.</text>
</comment>
<dbReference type="Gene3D" id="3.30.565.10">
    <property type="entry name" value="Histidine kinase-like ATPase, C-terminal domain"/>
    <property type="match status" value="1"/>
</dbReference>
<evidence type="ECO:0000313" key="11">
    <source>
        <dbReference type="EMBL" id="GIE47178.1"/>
    </source>
</evidence>
<keyword evidence="8" id="KW-0902">Two-component regulatory system</keyword>
<feature type="transmembrane region" description="Helical" evidence="9">
    <location>
        <begin position="330"/>
        <end position="351"/>
    </location>
</feature>
<dbReference type="AlphaFoldDB" id="A0A919MM93"/>
<evidence type="ECO:0000256" key="3">
    <source>
        <dbReference type="ARBA" id="ARBA00022553"/>
    </source>
</evidence>
<dbReference type="Pfam" id="PF07730">
    <property type="entry name" value="HisKA_3"/>
    <property type="match status" value="1"/>
</dbReference>
<feature type="transmembrane region" description="Helical" evidence="9">
    <location>
        <begin position="236"/>
        <end position="256"/>
    </location>
</feature>
<evidence type="ECO:0000256" key="5">
    <source>
        <dbReference type="ARBA" id="ARBA00022741"/>
    </source>
</evidence>
<feature type="domain" description="Signal transduction histidine kinase subgroup 3 dimerisation and phosphoacceptor" evidence="10">
    <location>
        <begin position="524"/>
        <end position="591"/>
    </location>
</feature>